<evidence type="ECO:0000313" key="3">
    <source>
        <dbReference type="Proteomes" id="UP000606653"/>
    </source>
</evidence>
<feature type="compositionally biased region" description="Polar residues" evidence="1">
    <location>
        <begin position="27"/>
        <end position="36"/>
    </location>
</feature>
<organism evidence="2 3">
    <name type="scientific">Saccharibacillus kuerlensis</name>
    <dbReference type="NCBI Taxonomy" id="459527"/>
    <lineage>
        <taxon>Bacteria</taxon>
        <taxon>Bacillati</taxon>
        <taxon>Bacillota</taxon>
        <taxon>Bacilli</taxon>
        <taxon>Bacillales</taxon>
        <taxon>Paenibacillaceae</taxon>
        <taxon>Saccharibacillus</taxon>
    </lineage>
</organism>
<evidence type="ECO:0000313" key="2">
    <source>
        <dbReference type="EMBL" id="GGN99701.1"/>
    </source>
</evidence>
<dbReference type="EMBL" id="BMLN01000005">
    <property type="protein sequence ID" value="GGN99701.1"/>
    <property type="molecule type" value="Genomic_DNA"/>
</dbReference>
<name>A0ABQ2L1L4_9BACL</name>
<feature type="region of interest" description="Disordered" evidence="1">
    <location>
        <begin position="21"/>
        <end position="47"/>
    </location>
</feature>
<accession>A0ABQ2L1L4</accession>
<sequence length="60" mass="6533">MERDRLRGAVFSCQKAAPRRARLSRGVTPQGQTFEANSGAAASKTGKFPHDLASIQISRF</sequence>
<keyword evidence="3" id="KW-1185">Reference proteome</keyword>
<protein>
    <submittedName>
        <fullName evidence="2">Uncharacterized protein</fullName>
    </submittedName>
</protein>
<dbReference type="Proteomes" id="UP000606653">
    <property type="component" value="Unassembled WGS sequence"/>
</dbReference>
<evidence type="ECO:0000256" key="1">
    <source>
        <dbReference type="SAM" id="MobiDB-lite"/>
    </source>
</evidence>
<gene>
    <name evidence="2" type="ORF">GCM10010969_20050</name>
</gene>
<proteinExistence type="predicted"/>
<comment type="caution">
    <text evidence="2">The sequence shown here is derived from an EMBL/GenBank/DDBJ whole genome shotgun (WGS) entry which is preliminary data.</text>
</comment>
<reference evidence="3" key="1">
    <citation type="journal article" date="2019" name="Int. J. Syst. Evol. Microbiol.">
        <title>The Global Catalogue of Microorganisms (GCM) 10K type strain sequencing project: providing services to taxonomists for standard genome sequencing and annotation.</title>
        <authorList>
            <consortium name="The Broad Institute Genomics Platform"/>
            <consortium name="The Broad Institute Genome Sequencing Center for Infectious Disease"/>
            <person name="Wu L."/>
            <person name="Ma J."/>
        </authorList>
    </citation>
    <scope>NUCLEOTIDE SEQUENCE [LARGE SCALE GENOMIC DNA]</scope>
    <source>
        <strain evidence="3">CGMCC 1.6964</strain>
    </source>
</reference>